<evidence type="ECO:0008006" key="3">
    <source>
        <dbReference type="Google" id="ProtNLM"/>
    </source>
</evidence>
<dbReference type="OrthoDB" id="6064795at2"/>
<dbReference type="Gene3D" id="1.10.260.40">
    <property type="entry name" value="lambda repressor-like DNA-binding domains"/>
    <property type="match status" value="1"/>
</dbReference>
<gene>
    <name evidence="1" type="ORF">E1B25_01705</name>
</gene>
<dbReference type="GO" id="GO:0003677">
    <property type="term" value="F:DNA binding"/>
    <property type="evidence" value="ECO:0007669"/>
    <property type="project" value="InterPro"/>
</dbReference>
<reference evidence="1 2" key="1">
    <citation type="submission" date="2019-03" db="EMBL/GenBank/DDBJ databases">
        <authorList>
            <person name="Zhang S."/>
        </authorList>
    </citation>
    <scope>NUCLEOTIDE SEQUENCE [LARGE SCALE GENOMIC DNA]</scope>
    <source>
        <strain evidence="1 2">S4J41</strain>
    </source>
</reference>
<proteinExistence type="predicted"/>
<evidence type="ECO:0000313" key="2">
    <source>
        <dbReference type="Proteomes" id="UP000294662"/>
    </source>
</evidence>
<dbReference type="AlphaFoldDB" id="A0A4R5F157"/>
<sequence>METALDRARRCWGAEIPDWIEGLAQACMSSSQNRVAQRMGYSGSLISSVLRNQYPGDMTRVEQVYRGAFERAVVDCPALGELAMDRCRFWRSKSRKLHPANSQNVMMFRACRSCPLNNGEDA</sequence>
<keyword evidence="2" id="KW-1185">Reference proteome</keyword>
<evidence type="ECO:0000313" key="1">
    <source>
        <dbReference type="EMBL" id="TDE41248.1"/>
    </source>
</evidence>
<dbReference type="Proteomes" id="UP000294662">
    <property type="component" value="Unassembled WGS sequence"/>
</dbReference>
<comment type="caution">
    <text evidence="1">The sequence shown here is derived from an EMBL/GenBank/DDBJ whole genome shotgun (WGS) entry which is preliminary data.</text>
</comment>
<name>A0A4R5F157_9RHOB</name>
<dbReference type="InterPro" id="IPR010982">
    <property type="entry name" value="Lambda_DNA-bd_dom_sf"/>
</dbReference>
<organism evidence="1 2">
    <name type="scientific">Antarcticimicrobium sediminis</name>
    <dbReference type="NCBI Taxonomy" id="2546227"/>
    <lineage>
        <taxon>Bacteria</taxon>
        <taxon>Pseudomonadati</taxon>
        <taxon>Pseudomonadota</taxon>
        <taxon>Alphaproteobacteria</taxon>
        <taxon>Rhodobacterales</taxon>
        <taxon>Paracoccaceae</taxon>
        <taxon>Antarcticimicrobium</taxon>
    </lineage>
</organism>
<accession>A0A4R5F157</accession>
<dbReference type="EMBL" id="SMFP01000001">
    <property type="protein sequence ID" value="TDE41248.1"/>
    <property type="molecule type" value="Genomic_DNA"/>
</dbReference>
<protein>
    <recommendedName>
        <fullName evidence="3">Transcriptional regulator</fullName>
    </recommendedName>
</protein>